<dbReference type="EMBL" id="UZAL01033457">
    <property type="protein sequence ID" value="VDP63435.1"/>
    <property type="molecule type" value="Genomic_DNA"/>
</dbReference>
<protein>
    <submittedName>
        <fullName evidence="1">Uncharacterized protein</fullName>
    </submittedName>
</protein>
<evidence type="ECO:0000313" key="2">
    <source>
        <dbReference type="Proteomes" id="UP000269396"/>
    </source>
</evidence>
<keyword evidence="2" id="KW-1185">Reference proteome</keyword>
<gene>
    <name evidence="1" type="ORF">SMTD_LOCUS13394</name>
</gene>
<organism evidence="1 2">
    <name type="scientific">Schistosoma mattheei</name>
    <dbReference type="NCBI Taxonomy" id="31246"/>
    <lineage>
        <taxon>Eukaryota</taxon>
        <taxon>Metazoa</taxon>
        <taxon>Spiralia</taxon>
        <taxon>Lophotrochozoa</taxon>
        <taxon>Platyhelminthes</taxon>
        <taxon>Trematoda</taxon>
        <taxon>Digenea</taxon>
        <taxon>Strigeidida</taxon>
        <taxon>Schistosomatoidea</taxon>
        <taxon>Schistosomatidae</taxon>
        <taxon>Schistosoma</taxon>
    </lineage>
</organism>
<reference evidence="1 2" key="1">
    <citation type="submission" date="2018-11" db="EMBL/GenBank/DDBJ databases">
        <authorList>
            <consortium name="Pathogen Informatics"/>
        </authorList>
    </citation>
    <scope>NUCLEOTIDE SEQUENCE [LARGE SCALE GENOMIC DNA]</scope>
    <source>
        <strain>Denwood</strain>
        <strain evidence="2">Zambia</strain>
    </source>
</reference>
<evidence type="ECO:0000313" key="1">
    <source>
        <dbReference type="EMBL" id="VDP63435.1"/>
    </source>
</evidence>
<dbReference type="Proteomes" id="UP000269396">
    <property type="component" value="Unassembled WGS sequence"/>
</dbReference>
<dbReference type="STRING" id="31246.A0A183PGA8"/>
<sequence>MYFMSPGLWPQMPREFRHDIALMDPLDLLAFYIMDENFLQSVLLQATVFEYQVSFKTIVTLISNDDNEEWYNQNRFLLSASLFDKC</sequence>
<dbReference type="AlphaFoldDB" id="A0A183PGA8"/>
<proteinExistence type="predicted"/>
<name>A0A183PGA8_9TREM</name>
<accession>A0A183PGA8</accession>